<proteinExistence type="predicted"/>
<dbReference type="AlphaFoldDB" id="A0A2A2M3D9"/>
<accession>A0A2A2M3D9</accession>
<sequence length="441" mass="48867">MERRRDVQPVERVKTDDAGAGRQIDARIERIFRRLRPIGEGPRPRHRDHATIRRQIAELRRLGEVGTPIDIGRTQRQSVRTGGPRQLRRRAPFALAGRGAVDQAVAFLVRLAVQQHVGDAAPAWKRGVRLRFAGGGDARIARRRQSGTLYRIGLVQRQPVRQLLRQRRIAVPAAIPCRVGVRVDARRLLREQPHLLQAVTVEVAVGDTARQRDIGAAIDPADLAEQLAGARGRIVAPSPFPEIISGGEPMPTLVPPADGRARDRAAETAIADVGGHARIGSAVLGADRQRPAQRIAPEQRIRPRHQRRRPDRGGGNQIPADHVAERLIHADAVEVDRQALRRAEQRRGGEAAIVDVRLQRVALHLVDEHAPGQSAQIVGQVQRMAARDLFVGHVLCGIADDILARIDQRRADDHQRLATVLRCGVKRLRRGRCCDQRGRSQ</sequence>
<reference evidence="2 3" key="1">
    <citation type="journal article" date="2017" name="Curr. Biol.">
        <title>Genome architecture and evolution of a unichromosomal asexual nematode.</title>
        <authorList>
            <person name="Fradin H."/>
            <person name="Zegar C."/>
            <person name="Gutwein M."/>
            <person name="Lucas J."/>
            <person name="Kovtun M."/>
            <person name="Corcoran D."/>
            <person name="Baugh L.R."/>
            <person name="Kiontke K."/>
            <person name="Gunsalus K."/>
            <person name="Fitch D.H."/>
            <person name="Piano F."/>
        </authorList>
    </citation>
    <scope>NUCLEOTIDE SEQUENCE [LARGE SCALE GENOMIC DNA]</scope>
    <source>
        <strain evidence="2">PF1309</strain>
    </source>
</reference>
<evidence type="ECO:0000256" key="1">
    <source>
        <dbReference type="SAM" id="MobiDB-lite"/>
    </source>
</evidence>
<evidence type="ECO:0000313" key="3">
    <source>
        <dbReference type="Proteomes" id="UP000218231"/>
    </source>
</evidence>
<organism evidence="2 3">
    <name type="scientific">Diploscapter pachys</name>
    <dbReference type="NCBI Taxonomy" id="2018661"/>
    <lineage>
        <taxon>Eukaryota</taxon>
        <taxon>Metazoa</taxon>
        <taxon>Ecdysozoa</taxon>
        <taxon>Nematoda</taxon>
        <taxon>Chromadorea</taxon>
        <taxon>Rhabditida</taxon>
        <taxon>Rhabditina</taxon>
        <taxon>Rhabditomorpha</taxon>
        <taxon>Rhabditoidea</taxon>
        <taxon>Rhabditidae</taxon>
        <taxon>Diploscapter</taxon>
    </lineage>
</organism>
<dbReference type="EMBL" id="LIAE01005994">
    <property type="protein sequence ID" value="PAV92805.1"/>
    <property type="molecule type" value="Genomic_DNA"/>
</dbReference>
<comment type="caution">
    <text evidence="2">The sequence shown here is derived from an EMBL/GenBank/DDBJ whole genome shotgun (WGS) entry which is preliminary data.</text>
</comment>
<evidence type="ECO:0000313" key="2">
    <source>
        <dbReference type="EMBL" id="PAV92805.1"/>
    </source>
</evidence>
<protein>
    <submittedName>
        <fullName evidence="2">Uncharacterized protein</fullName>
    </submittedName>
</protein>
<gene>
    <name evidence="2" type="ORF">WR25_07095</name>
</gene>
<feature type="region of interest" description="Disordered" evidence="1">
    <location>
        <begin position="286"/>
        <end position="318"/>
    </location>
</feature>
<name>A0A2A2M3D9_9BILA</name>
<dbReference type="Proteomes" id="UP000218231">
    <property type="component" value="Unassembled WGS sequence"/>
</dbReference>
<keyword evidence="3" id="KW-1185">Reference proteome</keyword>